<reference evidence="1 2" key="1">
    <citation type="submission" date="2023-03" db="EMBL/GenBank/DDBJ databases">
        <title>High recombination rates correlate with genetic variation in Cardiocondyla obscurior ants.</title>
        <authorList>
            <person name="Errbii M."/>
        </authorList>
    </citation>
    <scope>NUCLEOTIDE SEQUENCE [LARGE SCALE GENOMIC DNA]</scope>
    <source>
        <strain evidence="1">Alpha-2009</strain>
        <tissue evidence="1">Whole body</tissue>
    </source>
</reference>
<proteinExistence type="predicted"/>
<protein>
    <submittedName>
        <fullName evidence="1">Uncharacterized protein</fullName>
    </submittedName>
</protein>
<accession>A0AAW2FNX2</accession>
<evidence type="ECO:0000313" key="2">
    <source>
        <dbReference type="Proteomes" id="UP001430953"/>
    </source>
</evidence>
<dbReference type="Proteomes" id="UP001430953">
    <property type="component" value="Unassembled WGS sequence"/>
</dbReference>
<sequence>MPIARAKYLQAPAKNSWVLRGVKVKSLKIFRDFSTVARGEDSPYFSNACSPYATIPEYDAYEMAGGTGTSWELDVNTRLRRTVICRIARLSIACRTDNSCNADESTHAINRLFFFNEFWCNFFFLTL</sequence>
<organism evidence="1 2">
    <name type="scientific">Cardiocondyla obscurior</name>
    <dbReference type="NCBI Taxonomy" id="286306"/>
    <lineage>
        <taxon>Eukaryota</taxon>
        <taxon>Metazoa</taxon>
        <taxon>Ecdysozoa</taxon>
        <taxon>Arthropoda</taxon>
        <taxon>Hexapoda</taxon>
        <taxon>Insecta</taxon>
        <taxon>Pterygota</taxon>
        <taxon>Neoptera</taxon>
        <taxon>Endopterygota</taxon>
        <taxon>Hymenoptera</taxon>
        <taxon>Apocrita</taxon>
        <taxon>Aculeata</taxon>
        <taxon>Formicoidea</taxon>
        <taxon>Formicidae</taxon>
        <taxon>Myrmicinae</taxon>
        <taxon>Cardiocondyla</taxon>
    </lineage>
</organism>
<keyword evidence="2" id="KW-1185">Reference proteome</keyword>
<dbReference type="AlphaFoldDB" id="A0AAW2FNX2"/>
<dbReference type="EMBL" id="JADYXP020000009">
    <property type="protein sequence ID" value="KAL0117122.1"/>
    <property type="molecule type" value="Genomic_DNA"/>
</dbReference>
<evidence type="ECO:0000313" key="1">
    <source>
        <dbReference type="EMBL" id="KAL0117122.1"/>
    </source>
</evidence>
<name>A0AAW2FNX2_9HYME</name>
<gene>
    <name evidence="1" type="ORF">PUN28_010154</name>
</gene>
<comment type="caution">
    <text evidence="1">The sequence shown here is derived from an EMBL/GenBank/DDBJ whole genome shotgun (WGS) entry which is preliminary data.</text>
</comment>